<dbReference type="EC" id="1.1.99.14" evidence="4"/>
<evidence type="ECO:0000256" key="2">
    <source>
        <dbReference type="ARBA" id="ARBA00022827"/>
    </source>
</evidence>
<evidence type="ECO:0000313" key="4">
    <source>
        <dbReference type="EMBL" id="MEX0430317.1"/>
    </source>
</evidence>
<dbReference type="RefSeq" id="WP_367983106.1">
    <property type="nucleotide sequence ID" value="NZ_JBAKFF010000001.1"/>
</dbReference>
<keyword evidence="5" id="KW-1185">Reference proteome</keyword>
<evidence type="ECO:0000313" key="5">
    <source>
        <dbReference type="Proteomes" id="UP001556637"/>
    </source>
</evidence>
<accession>A0ABV3T527</accession>
<dbReference type="InterPro" id="IPR036318">
    <property type="entry name" value="FAD-bd_PCMH-like_sf"/>
</dbReference>
<dbReference type="InterPro" id="IPR016169">
    <property type="entry name" value="FAD-bd_PCMH_sub2"/>
</dbReference>
<dbReference type="PANTHER" id="PTHR11748">
    <property type="entry name" value="D-LACTATE DEHYDROGENASE"/>
    <property type="match status" value="1"/>
</dbReference>
<dbReference type="PROSITE" id="PS51387">
    <property type="entry name" value="FAD_PCMH"/>
    <property type="match status" value="1"/>
</dbReference>
<dbReference type="SUPFAM" id="SSF56176">
    <property type="entry name" value="FAD-binding/transporter-associated domain-like"/>
    <property type="match status" value="1"/>
</dbReference>
<dbReference type="GO" id="GO:0019154">
    <property type="term" value="F:glycolate dehydrogenase activity"/>
    <property type="evidence" value="ECO:0007669"/>
    <property type="project" value="UniProtKB-EC"/>
</dbReference>
<organism evidence="4 5">
    <name type="scientific">Spiribacter insolitus</name>
    <dbReference type="NCBI Taxonomy" id="3122417"/>
    <lineage>
        <taxon>Bacteria</taxon>
        <taxon>Pseudomonadati</taxon>
        <taxon>Pseudomonadota</taxon>
        <taxon>Gammaproteobacteria</taxon>
        <taxon>Chromatiales</taxon>
        <taxon>Ectothiorhodospiraceae</taxon>
        <taxon>Spiribacter</taxon>
    </lineage>
</organism>
<keyword evidence="2" id="KW-0274">FAD</keyword>
<dbReference type="Proteomes" id="UP001556637">
    <property type="component" value="Unassembled WGS sequence"/>
</dbReference>
<keyword evidence="4" id="KW-0560">Oxidoreductase</keyword>
<reference evidence="4 5" key="1">
    <citation type="submission" date="2024-02" db="EMBL/GenBank/DDBJ databases">
        <title>New especies of Spiribacter isolated from saline water.</title>
        <authorList>
            <person name="Leon M.J."/>
            <person name="De La Haba R."/>
            <person name="Sanchez-Porro C."/>
            <person name="Ventosa A."/>
        </authorList>
    </citation>
    <scope>NUCLEOTIDE SEQUENCE [LARGE SCALE GENOMIC DNA]</scope>
    <source>
        <strain evidence="5">ag22IC4-189</strain>
    </source>
</reference>
<feature type="domain" description="FAD-binding PCMH-type" evidence="3">
    <location>
        <begin position="1"/>
        <end position="172"/>
    </location>
</feature>
<comment type="caution">
    <text evidence="4">The sequence shown here is derived from an EMBL/GenBank/DDBJ whole genome shotgun (WGS) entry which is preliminary data.</text>
</comment>
<dbReference type="InterPro" id="IPR016166">
    <property type="entry name" value="FAD-bd_PCMH"/>
</dbReference>
<dbReference type="EMBL" id="JBAKFF010000001">
    <property type="protein sequence ID" value="MEX0430317.1"/>
    <property type="molecule type" value="Genomic_DNA"/>
</dbReference>
<dbReference type="InterPro" id="IPR016171">
    <property type="entry name" value="Vanillyl_alc_oxidase_C-sub2"/>
</dbReference>
<keyword evidence="1" id="KW-0285">Flavoprotein</keyword>
<dbReference type="Gene3D" id="3.30.465.10">
    <property type="match status" value="1"/>
</dbReference>
<dbReference type="SUPFAM" id="SSF55103">
    <property type="entry name" value="FAD-linked oxidases, C-terminal domain"/>
    <property type="match status" value="1"/>
</dbReference>
<gene>
    <name evidence="4" type="primary">glcE</name>
    <name evidence="4" type="ORF">V6X30_02740</name>
</gene>
<dbReference type="Pfam" id="PF01565">
    <property type="entry name" value="FAD_binding_4"/>
    <property type="match status" value="1"/>
</dbReference>
<evidence type="ECO:0000259" key="3">
    <source>
        <dbReference type="PROSITE" id="PS51387"/>
    </source>
</evidence>
<sequence length="360" mass="38035">MIDADQTAAFVEQVAAAIADDQPLTIEGSASKAFYGNPTQGRVVSTLDHRGIVNYEPTELVLTARAGTPIDEIEAALADKGQRLAFEPPHFNGGGSVGGMVAAGLSGPARPYAGAVRDMVLGIRLINGRAETMRFGGEVMKNVAGYDVARLNTGALGTLGIITEVSLKVLPAMPATATLRLAAAAGDCHRLSEQWLRAGRPLTGMLHDGDQLHVRFEGTASAVEDAQAALGGEVMEASDAAAFWQSIRDHRHAFFTADERPLWRLALPPGVDPADFGGSVLVDWSGQQLWLRGREDADALRAQAAAVGGSATLFRGELPGVAAFAPLDAVKERLHRHIKQAFDPHGVLNPGRLYPQAEVS</sequence>
<protein>
    <submittedName>
        <fullName evidence="4">Glycolate oxidase subunit GlcE</fullName>
        <ecNumber evidence="4">1.1.99.14</ecNumber>
    </submittedName>
</protein>
<evidence type="ECO:0000256" key="1">
    <source>
        <dbReference type="ARBA" id="ARBA00022630"/>
    </source>
</evidence>
<dbReference type="InterPro" id="IPR006094">
    <property type="entry name" value="Oxid_FAD_bind_N"/>
</dbReference>
<proteinExistence type="predicted"/>
<dbReference type="Gene3D" id="1.10.45.10">
    <property type="entry name" value="Vanillyl-alcohol Oxidase, Chain A, domain 4"/>
    <property type="match status" value="1"/>
</dbReference>
<dbReference type="PANTHER" id="PTHR11748:SF103">
    <property type="entry name" value="GLYCOLATE OXIDASE SUBUNIT GLCE"/>
    <property type="match status" value="1"/>
</dbReference>
<dbReference type="InterPro" id="IPR016164">
    <property type="entry name" value="FAD-linked_Oxase-like_C"/>
</dbReference>
<dbReference type="NCBIfam" id="NF008439">
    <property type="entry name" value="PRK11282.1"/>
    <property type="match status" value="1"/>
</dbReference>
<name>A0ABV3T527_9GAMM</name>